<evidence type="ECO:0000259" key="7">
    <source>
        <dbReference type="PROSITE" id="PS50902"/>
    </source>
</evidence>
<dbReference type="KEGG" id="fer:FNB15_18625"/>
<evidence type="ECO:0000256" key="4">
    <source>
        <dbReference type="ARBA" id="ARBA00022630"/>
    </source>
</evidence>
<evidence type="ECO:0000256" key="3">
    <source>
        <dbReference type="ARBA" id="ARBA00022448"/>
    </source>
</evidence>
<keyword evidence="6" id="KW-0249">Electron transport</keyword>
<evidence type="ECO:0000313" key="9">
    <source>
        <dbReference type="Proteomes" id="UP000317496"/>
    </source>
</evidence>
<evidence type="ECO:0000256" key="6">
    <source>
        <dbReference type="ARBA" id="ARBA00022982"/>
    </source>
</evidence>
<comment type="cofactor">
    <cofactor evidence="1">
        <name>FMN</name>
        <dbReference type="ChEBI" id="CHEBI:58210"/>
    </cofactor>
</comment>
<accession>A0A516H5T3</accession>
<comment type="similarity">
    <text evidence="2">Belongs to the flavodoxin family.</text>
</comment>
<dbReference type="SUPFAM" id="SSF52218">
    <property type="entry name" value="Flavoproteins"/>
    <property type="match status" value="1"/>
</dbReference>
<organism evidence="8 9">
    <name type="scientific">Ferrovibrio terrae</name>
    <dbReference type="NCBI Taxonomy" id="2594003"/>
    <lineage>
        <taxon>Bacteria</taxon>
        <taxon>Pseudomonadati</taxon>
        <taxon>Pseudomonadota</taxon>
        <taxon>Alphaproteobacteria</taxon>
        <taxon>Rhodospirillales</taxon>
        <taxon>Rhodospirillaceae</taxon>
        <taxon>Ferrovibrio</taxon>
    </lineage>
</organism>
<dbReference type="PROSITE" id="PS50902">
    <property type="entry name" value="FLAVODOXIN_LIKE"/>
    <property type="match status" value="1"/>
</dbReference>
<dbReference type="PANTHER" id="PTHR42809">
    <property type="entry name" value="FLAVODOXIN 2"/>
    <property type="match status" value="1"/>
</dbReference>
<evidence type="ECO:0000256" key="2">
    <source>
        <dbReference type="ARBA" id="ARBA00005267"/>
    </source>
</evidence>
<sequence length="155" mass="16454">MQVSILVGTMTGTAELVAGDVKKALEGKGHGVDILLMDNLKADVFQRPGAFLIITSTYGQGDVPDNARDFMSDLLAVRPDLSGKYAGVIGLGDTTYQDTFNHGGKQFEDALRSLNATMIGERMQHNASSGTLPEDDGVAWAVEWAEQVAPLAKAA</sequence>
<dbReference type="EMBL" id="CP041636">
    <property type="protein sequence ID" value="QDO99163.1"/>
    <property type="molecule type" value="Genomic_DNA"/>
</dbReference>
<dbReference type="AlphaFoldDB" id="A0A516H5T3"/>
<dbReference type="InterPro" id="IPR008254">
    <property type="entry name" value="Flavodoxin/NO_synth"/>
</dbReference>
<gene>
    <name evidence="8" type="ORF">FNB15_18625</name>
</gene>
<dbReference type="InterPro" id="IPR029039">
    <property type="entry name" value="Flavoprotein-like_sf"/>
</dbReference>
<dbReference type="PRINTS" id="PR00369">
    <property type="entry name" value="FLAVODOXIN"/>
</dbReference>
<keyword evidence="5" id="KW-0288">FMN</keyword>
<dbReference type="RefSeq" id="WP_144258159.1">
    <property type="nucleotide sequence ID" value="NZ_CP041636.1"/>
</dbReference>
<dbReference type="PANTHER" id="PTHR42809:SF1">
    <property type="entry name" value="FLAVODOXIN 1"/>
    <property type="match status" value="1"/>
</dbReference>
<keyword evidence="4" id="KW-0285">Flavoprotein</keyword>
<evidence type="ECO:0000256" key="5">
    <source>
        <dbReference type="ARBA" id="ARBA00022643"/>
    </source>
</evidence>
<dbReference type="GO" id="GO:0010181">
    <property type="term" value="F:FMN binding"/>
    <property type="evidence" value="ECO:0007669"/>
    <property type="project" value="InterPro"/>
</dbReference>
<feature type="domain" description="Flavodoxin-like" evidence="7">
    <location>
        <begin position="3"/>
        <end position="149"/>
    </location>
</feature>
<dbReference type="Gene3D" id="3.40.50.360">
    <property type="match status" value="1"/>
</dbReference>
<dbReference type="Proteomes" id="UP000317496">
    <property type="component" value="Chromosome"/>
</dbReference>
<proteinExistence type="inferred from homology"/>
<protein>
    <submittedName>
        <fullName evidence="8">Nitric oxide synthase</fullName>
    </submittedName>
</protein>
<evidence type="ECO:0000313" key="8">
    <source>
        <dbReference type="EMBL" id="QDO99163.1"/>
    </source>
</evidence>
<evidence type="ECO:0000256" key="1">
    <source>
        <dbReference type="ARBA" id="ARBA00001917"/>
    </source>
</evidence>
<keyword evidence="3" id="KW-0813">Transport</keyword>
<dbReference type="InterPro" id="IPR001094">
    <property type="entry name" value="Flavdoxin-like"/>
</dbReference>
<keyword evidence="9" id="KW-1185">Reference proteome</keyword>
<dbReference type="InterPro" id="IPR050619">
    <property type="entry name" value="Flavodoxin"/>
</dbReference>
<dbReference type="OrthoDB" id="9816402at2"/>
<reference evidence="8 9" key="1">
    <citation type="submission" date="2019-07" db="EMBL/GenBank/DDBJ databases">
        <title>Genome sequencing for Ferrovibrio sp. K5.</title>
        <authorList>
            <person name="Park S.-J."/>
        </authorList>
    </citation>
    <scope>NUCLEOTIDE SEQUENCE [LARGE SCALE GENOMIC DNA]</scope>
    <source>
        <strain evidence="8 9">K5</strain>
    </source>
</reference>
<name>A0A516H5T3_9PROT</name>
<dbReference type="Pfam" id="PF00258">
    <property type="entry name" value="Flavodoxin_1"/>
    <property type="match status" value="1"/>
</dbReference>